<protein>
    <recommendedName>
        <fullName evidence="1">CHAT domain-containing protein</fullName>
    </recommendedName>
</protein>
<evidence type="ECO:0000313" key="3">
    <source>
        <dbReference type="Proteomes" id="UP000054279"/>
    </source>
</evidence>
<dbReference type="EMBL" id="KN837899">
    <property type="protein sequence ID" value="KIJ22875.1"/>
    <property type="molecule type" value="Genomic_DNA"/>
</dbReference>
<reference evidence="2 3" key="1">
    <citation type="submission" date="2014-06" db="EMBL/GenBank/DDBJ databases">
        <title>Evolutionary Origins and Diversification of the Mycorrhizal Mutualists.</title>
        <authorList>
            <consortium name="DOE Joint Genome Institute"/>
            <consortium name="Mycorrhizal Genomics Consortium"/>
            <person name="Kohler A."/>
            <person name="Kuo A."/>
            <person name="Nagy L.G."/>
            <person name="Floudas D."/>
            <person name="Copeland A."/>
            <person name="Barry K.W."/>
            <person name="Cichocki N."/>
            <person name="Veneault-Fourrey C."/>
            <person name="LaButti K."/>
            <person name="Lindquist E.A."/>
            <person name="Lipzen A."/>
            <person name="Lundell T."/>
            <person name="Morin E."/>
            <person name="Murat C."/>
            <person name="Riley R."/>
            <person name="Ohm R."/>
            <person name="Sun H."/>
            <person name="Tunlid A."/>
            <person name="Henrissat B."/>
            <person name="Grigoriev I.V."/>
            <person name="Hibbett D.S."/>
            <person name="Martin F."/>
        </authorList>
    </citation>
    <scope>NUCLEOTIDE SEQUENCE [LARGE SCALE GENOMIC DNA]</scope>
    <source>
        <strain evidence="2 3">SS14</strain>
    </source>
</reference>
<name>A0A0C9UCT1_SPHS4</name>
<keyword evidence="3" id="KW-1185">Reference proteome</keyword>
<gene>
    <name evidence="2" type="ORF">M422DRAFT_276643</name>
</gene>
<dbReference type="OrthoDB" id="3224744at2759"/>
<proteinExistence type="predicted"/>
<feature type="domain" description="CHAT" evidence="1">
    <location>
        <begin position="485"/>
        <end position="570"/>
    </location>
</feature>
<sequence length="571" mass="63434">MSFRVVSSKAAFWKKSSSNGNAKESDLTLVRYGKCSGVSVVHVAELNSTIRIFQHDITLEPLTADASEISHNVELIVKILVGDEIIFQSNATSMLEIKDFWMFKINSEILEECSSVAIHISDASDNNMSVFHIHPVEVEPGTIIIMADKDQCFALSKQIILLDDGELSFQLKAGFEIQETLDFPLNAHMIDNALIAIQQEKRPISKLRLANIYDSVLYLPESQHMRSHFLKLIGDAHLEQYKAVLKFQEAVQLTPDGHPSKPLRLNNLRNSLLTQFEQLGDMTDLNQSVLKLQEAFEQLGDMTDLNQSVLKLQEAFEQLGDMTDLNQSVLKFQKAVQLTPDGHPSKPSMLINLGDSYITRFLKQRLSQAMLGAVQAYSSATHAEYGPPSVPLHAACHWVMSEIACLGSSIPDHHFQIMQAGSVIHEAAATAYQFGYDIQAVEWLEQGQSVIWGQLLQLRKPIDDLEEKEPGLTLVERVSPLSPPLGPPKLLAIAQPSSIGQHGLPGTVDEIKYIKEAVEQSEVLALIALVEEKATLENIVSKLKTATWVYFACHGVQNPTHPTESALLFSR</sequence>
<dbReference type="HOGENOM" id="CLU_477485_0_0_1"/>
<dbReference type="Pfam" id="PF12770">
    <property type="entry name" value="CHAT"/>
    <property type="match status" value="1"/>
</dbReference>
<dbReference type="Proteomes" id="UP000054279">
    <property type="component" value="Unassembled WGS sequence"/>
</dbReference>
<dbReference type="InterPro" id="IPR024983">
    <property type="entry name" value="CHAT_dom"/>
</dbReference>
<dbReference type="AlphaFoldDB" id="A0A0C9UCT1"/>
<accession>A0A0C9UCT1</accession>
<evidence type="ECO:0000259" key="1">
    <source>
        <dbReference type="Pfam" id="PF12770"/>
    </source>
</evidence>
<organism evidence="2 3">
    <name type="scientific">Sphaerobolus stellatus (strain SS14)</name>
    <dbReference type="NCBI Taxonomy" id="990650"/>
    <lineage>
        <taxon>Eukaryota</taxon>
        <taxon>Fungi</taxon>
        <taxon>Dikarya</taxon>
        <taxon>Basidiomycota</taxon>
        <taxon>Agaricomycotina</taxon>
        <taxon>Agaricomycetes</taxon>
        <taxon>Phallomycetidae</taxon>
        <taxon>Geastrales</taxon>
        <taxon>Sphaerobolaceae</taxon>
        <taxon>Sphaerobolus</taxon>
    </lineage>
</organism>
<evidence type="ECO:0000313" key="2">
    <source>
        <dbReference type="EMBL" id="KIJ22875.1"/>
    </source>
</evidence>